<evidence type="ECO:0000313" key="1">
    <source>
        <dbReference type="EMBL" id="NDV31232.1"/>
    </source>
</evidence>
<name>A0A6B2L2M2_9EUKA</name>
<dbReference type="PANTHER" id="PTHR34817">
    <property type="entry name" value="NUCLEOTIDYLTRANSFERASE"/>
    <property type="match status" value="1"/>
</dbReference>
<reference evidence="1" key="1">
    <citation type="journal article" date="2020" name="J. Eukaryot. Microbiol.">
        <title>De novo Sequencing, Assembly and Annotation of the Transcriptome for the Free-Living Testate Amoeba Arcella intermedia.</title>
        <authorList>
            <person name="Ribeiro G.M."/>
            <person name="Porfirio-Sousa A.L."/>
            <person name="Maurer-Alcala X.X."/>
            <person name="Katz L.A."/>
            <person name="Lahr D.J.G."/>
        </authorList>
    </citation>
    <scope>NUCLEOTIDE SEQUENCE</scope>
</reference>
<dbReference type="EMBL" id="GIBP01002263">
    <property type="protein sequence ID" value="NDV31232.1"/>
    <property type="molecule type" value="Transcribed_RNA"/>
</dbReference>
<accession>A0A6B2L2M2</accession>
<protein>
    <recommendedName>
        <fullName evidence="2">Nucleotidyltransferase</fullName>
    </recommendedName>
</protein>
<proteinExistence type="predicted"/>
<dbReference type="AlphaFoldDB" id="A0A6B2L2M2"/>
<dbReference type="PANTHER" id="PTHR34817:SF1">
    <property type="entry name" value="NUCLEOTIDYLTRANSFERASE"/>
    <property type="match status" value="1"/>
</dbReference>
<organism evidence="1">
    <name type="scientific">Arcella intermedia</name>
    <dbReference type="NCBI Taxonomy" id="1963864"/>
    <lineage>
        <taxon>Eukaryota</taxon>
        <taxon>Amoebozoa</taxon>
        <taxon>Tubulinea</taxon>
        <taxon>Elardia</taxon>
        <taxon>Arcellinida</taxon>
        <taxon>Sphaerothecina</taxon>
        <taxon>Arcellidae</taxon>
        <taxon>Arcella</taxon>
    </lineage>
</organism>
<sequence length="483" mass="55362">MDLLHKVVGTRGKLIFAMVCGSSCYNLSTAGSDRDLFGVYLANYEGPFVGVKEDFTGHDPDYCIYEVTKYCKLLCKGNPKLIEPLYSERFVWSTPEWEGIKLIRSISLNQTTVTQYKQYSRQQIHNFENDRKQNITNSKKLYHGLRLAIEAHTITLQKPPRIWFEGEDREYLLKIRNNQVDPAEVLEKIEKYQQLSSELIHNLPESVDTLTLSKWALPLKKLAFSQNQSLPLKIDLEDPVSPSPILSKYKDEAEALLKQNNIHGKILFCAPYGKTAILKKYDTEVVDVLCVFAAQTDLILDTLHDVPQVLVPANGPSASTDKYRRGLQLVEVEHFFSLVLQGNHVMTESLYIPPTNLWISHAFESMIPNSSKCSLPNFFTIGHVMHYVGNTESLIKKQYQSDEEKRKFTQMAQRFLEQAKKVYEGKVPDLILELNSVKQADQITTEVNVIKKNIKQSKLPSKNEEARKYLNDWIVSLRKALQD</sequence>
<dbReference type="Pfam" id="PF10127">
    <property type="entry name" value="RlaP"/>
    <property type="match status" value="1"/>
</dbReference>
<dbReference type="InterPro" id="IPR018775">
    <property type="entry name" value="RlaP"/>
</dbReference>
<evidence type="ECO:0008006" key="2">
    <source>
        <dbReference type="Google" id="ProtNLM"/>
    </source>
</evidence>